<dbReference type="InterPro" id="IPR058915">
    <property type="entry name" value="AcrVA2-like"/>
</dbReference>
<organism evidence="1 2">
    <name type="scientific">Erwinia phage vB_EamM_Y3</name>
    <dbReference type="NCBI Taxonomy" id="1983553"/>
    <lineage>
        <taxon>Viruses</taxon>
        <taxon>Duplodnaviria</taxon>
        <taxon>Heunggongvirae</taxon>
        <taxon>Uroviricota</taxon>
        <taxon>Caudoviricetes</taxon>
        <taxon>Sasquatchvirus</taxon>
        <taxon>Sasquatchvirus Y3</taxon>
    </lineage>
</organism>
<protein>
    <submittedName>
        <fullName evidence="1">Uncharacterized protein</fullName>
    </submittedName>
</protein>
<evidence type="ECO:0000313" key="2">
    <source>
        <dbReference type="Proteomes" id="UP000240568"/>
    </source>
</evidence>
<dbReference type="Proteomes" id="UP000240568">
    <property type="component" value="Segment"/>
</dbReference>
<keyword evidence="2" id="KW-1185">Reference proteome</keyword>
<sequence length="339" mass="39279">MSKETYLEVHDAYIANNFLQDIPRSKLTARFTEYLNRVKGVVPSNGIPMAEFLQWANMMPAKDEEIDSRRMLFTVGIVYTHFIWSFTKASYVVERDIWKHLVESDSPKILPSATLKQLPHWSQWIAAPVTVTHKDSKSDTSYIIDSDGFWATYANFNETTHMNLAFVGSISINNARHIMHMQLIFDITKDMELIDGFDWFMFILGENGSSHIDPSTPEGPVVARILQEFMKPVVNVLLFIASEVDNIYKGGMKRFKPRKQGNSYKVIPVRDVREWKVGTELLNEIRTYENEVETAKSQGRRAHIRRGHYHNYWYGPRTGDRQLKSRWVPPCVVRGTIED</sequence>
<name>A0A2H4IBF7_9CAUD</name>
<gene>
    <name evidence="1" type="ORF">Y3_246</name>
</gene>
<dbReference type="EMBL" id="KY984068">
    <property type="protein sequence ID" value="ARW58886.1"/>
    <property type="molecule type" value="Genomic_DNA"/>
</dbReference>
<evidence type="ECO:0000313" key="1">
    <source>
        <dbReference type="EMBL" id="ARW58886.1"/>
    </source>
</evidence>
<proteinExistence type="predicted"/>
<accession>A0A2H4IBF7</accession>
<reference evidence="1 2" key="1">
    <citation type="submission" date="2017-04" db="EMBL/GenBank/DDBJ databases">
        <authorList>
            <person name="Afonso C.L."/>
            <person name="Miller P.J."/>
            <person name="Scott M.A."/>
            <person name="Spackman E."/>
            <person name="Goraichik I."/>
            <person name="Dimitrov K.M."/>
            <person name="Suarez D.L."/>
            <person name="Swayne D.E."/>
        </authorList>
    </citation>
    <scope>NUCLEOTIDE SEQUENCE [LARGE SCALE GENOMIC DNA]</scope>
</reference>
<dbReference type="Pfam" id="PF26125">
    <property type="entry name" value="AcrVA2-like"/>
    <property type="match status" value="1"/>
</dbReference>